<comment type="caution">
    <text evidence="1">The sequence shown here is derived from an EMBL/GenBank/DDBJ whole genome shotgun (WGS) entry which is preliminary data.</text>
</comment>
<dbReference type="Proteomes" id="UP000034329">
    <property type="component" value="Unassembled WGS sequence"/>
</dbReference>
<sequence>MKLEKNPQTRKLYRKLLSLVDKTGGLAFPRMTRVKQISSSHCGPAVIQTLFSFLGVRVSQTGIVRSLRVQKKIRSTGLNFRELSRAVGFLGKKDYVFWRKNNASIDDLSKIVNKYKYPVGVEWQGVFYEDEDEDNGHYSVVTKVDKEAGFLRMSDPYPKFAGIDRKFEIKFFVKRWWDVNIINGRKVIDKKMIFVITPKKETWPKKLGMKK</sequence>
<protein>
    <recommendedName>
        <fullName evidence="3">Peptidase C39 domain-containing protein</fullName>
    </recommendedName>
</protein>
<dbReference type="AlphaFoldDB" id="A0A0G1MQL4"/>
<gene>
    <name evidence="1" type="ORF">UX13_C0007G0015</name>
</gene>
<evidence type="ECO:0000313" key="2">
    <source>
        <dbReference type="Proteomes" id="UP000034329"/>
    </source>
</evidence>
<evidence type="ECO:0000313" key="1">
    <source>
        <dbReference type="EMBL" id="KKU10616.1"/>
    </source>
</evidence>
<name>A0A0G1MQL4_9BACT</name>
<organism evidence="1 2">
    <name type="scientific">Candidatus Woesebacteria bacterium GW2011_GWB1_45_5</name>
    <dbReference type="NCBI Taxonomy" id="1618581"/>
    <lineage>
        <taxon>Bacteria</taxon>
        <taxon>Candidatus Woeseibacteriota</taxon>
    </lineage>
</organism>
<dbReference type="EMBL" id="LCLA01000007">
    <property type="protein sequence ID" value="KKU10616.1"/>
    <property type="molecule type" value="Genomic_DNA"/>
</dbReference>
<dbReference type="Gene3D" id="3.90.70.10">
    <property type="entry name" value="Cysteine proteinases"/>
    <property type="match status" value="1"/>
</dbReference>
<reference evidence="1 2" key="1">
    <citation type="journal article" date="2015" name="Nature">
        <title>rRNA introns, odd ribosomes, and small enigmatic genomes across a large radiation of phyla.</title>
        <authorList>
            <person name="Brown C.T."/>
            <person name="Hug L.A."/>
            <person name="Thomas B.C."/>
            <person name="Sharon I."/>
            <person name="Castelle C.J."/>
            <person name="Singh A."/>
            <person name="Wilkins M.J."/>
            <person name="Williams K.H."/>
            <person name="Banfield J.F."/>
        </authorList>
    </citation>
    <scope>NUCLEOTIDE SEQUENCE [LARGE SCALE GENOMIC DNA]</scope>
</reference>
<proteinExistence type="predicted"/>
<evidence type="ECO:0008006" key="3">
    <source>
        <dbReference type="Google" id="ProtNLM"/>
    </source>
</evidence>
<accession>A0A0G1MQL4</accession>